<evidence type="ECO:0000313" key="2">
    <source>
        <dbReference type="Proteomes" id="UP001500459"/>
    </source>
</evidence>
<organism evidence="1 2">
    <name type="scientific">Aquimarina addita</name>
    <dbReference type="NCBI Taxonomy" id="870485"/>
    <lineage>
        <taxon>Bacteria</taxon>
        <taxon>Pseudomonadati</taxon>
        <taxon>Bacteroidota</taxon>
        <taxon>Flavobacteriia</taxon>
        <taxon>Flavobacteriales</taxon>
        <taxon>Flavobacteriaceae</taxon>
        <taxon>Aquimarina</taxon>
    </lineage>
</organism>
<evidence type="ECO:0008006" key="3">
    <source>
        <dbReference type="Google" id="ProtNLM"/>
    </source>
</evidence>
<proteinExistence type="predicted"/>
<dbReference type="RefSeq" id="WP_344927579.1">
    <property type="nucleotide sequence ID" value="NZ_BAABCW010000008.1"/>
</dbReference>
<comment type="caution">
    <text evidence="1">The sequence shown here is derived from an EMBL/GenBank/DDBJ whole genome shotgun (WGS) entry which is preliminary data.</text>
</comment>
<protein>
    <recommendedName>
        <fullName evidence="3">ApeA N-terminal domain-containing protein</fullName>
    </recommendedName>
</protein>
<evidence type="ECO:0000313" key="1">
    <source>
        <dbReference type="EMBL" id="GAA3509803.1"/>
    </source>
</evidence>
<name>A0ABP6UJP3_9FLAO</name>
<dbReference type="Proteomes" id="UP001500459">
    <property type="component" value="Unassembled WGS sequence"/>
</dbReference>
<sequence length="447" mass="53127">MLNIHNLIESPNPTYLEVGKIAFLYCDLKNFPTDNCTFYIYRIDDPDKKIGNYKEIIIKGAIQQNSSSLDETITELRSIQPVAPKLSWFEEKEEEIRAAFDVEVDGIRIKSSDHIIIIKKGNITINLYWGDEYKESNKQKVRVYAEYLRNGSDVSYYSKFKFKLKRTSHALFYGQKLNKYKEVSEESRRSRKKVNEIIVAESDPIEIDYFLKYFCEVNILPELLNTDYEMQDRNFRADKEELKIFKRDHLKGGEEIISFLRSKELIPDLFYDNLVTKNEFKAYLKKMEEIRSAISDVKDIMKKRSLHGFALSRLQDFANLLIKNWEGSKYIHKFFKNEYEIAIRYIHRTKDKRKQLFENWLEIEMGMLPGSSIFNERRLEIQDQLNDFNALPHLLKDSSYGLYLNTRVHSFNEMIDNFDKFQKMFDTIEQSTINFLKEAAEKTNFTF</sequence>
<keyword evidence="2" id="KW-1185">Reference proteome</keyword>
<reference evidence="2" key="1">
    <citation type="journal article" date="2019" name="Int. J. Syst. Evol. Microbiol.">
        <title>The Global Catalogue of Microorganisms (GCM) 10K type strain sequencing project: providing services to taxonomists for standard genome sequencing and annotation.</title>
        <authorList>
            <consortium name="The Broad Institute Genomics Platform"/>
            <consortium name="The Broad Institute Genome Sequencing Center for Infectious Disease"/>
            <person name="Wu L."/>
            <person name="Ma J."/>
        </authorList>
    </citation>
    <scope>NUCLEOTIDE SEQUENCE [LARGE SCALE GENOMIC DNA]</scope>
    <source>
        <strain evidence="2">JCM 17106</strain>
    </source>
</reference>
<gene>
    <name evidence="1" type="ORF">GCM10022393_23360</name>
</gene>
<dbReference type="EMBL" id="BAABCW010000008">
    <property type="protein sequence ID" value="GAA3509803.1"/>
    <property type="molecule type" value="Genomic_DNA"/>
</dbReference>
<accession>A0ABP6UJP3</accession>